<dbReference type="Gene3D" id="4.10.60.10">
    <property type="entry name" value="Zinc finger, CCHC-type"/>
    <property type="match status" value="1"/>
</dbReference>
<feature type="compositionally biased region" description="Basic residues" evidence="2">
    <location>
        <begin position="133"/>
        <end position="142"/>
    </location>
</feature>
<feature type="region of interest" description="Disordered" evidence="2">
    <location>
        <begin position="114"/>
        <end position="153"/>
    </location>
</feature>
<keyword evidence="1" id="KW-0862">Zinc</keyword>
<keyword evidence="1" id="KW-0863">Zinc-finger</keyword>
<sequence>MSSTKYEVGKFCGKGKFSLWQRRMKDLLIQQGVHKALLGKAKKPEKMSDENWEEMDEKAASAIRLNLVNLEEEDKAIFLLASLPTSFNHLVTMLMHGNDTLELEEVTSALLSHSKMKQDGDDSQGDGLVVHSKSNRSRKKSRGSNSNNERSQSKSCVKKDIECFYCHKKGHYKNQCKELKQHLEERKNEKKAVESTSVVEEKSDDSEIDGDLLSVS</sequence>
<evidence type="ECO:0000313" key="4">
    <source>
        <dbReference type="EMBL" id="SPD28656.1"/>
    </source>
</evidence>
<gene>
    <name evidence="4" type="ORF">FSB_LOCUS56538</name>
</gene>
<keyword evidence="1" id="KW-0479">Metal-binding</keyword>
<dbReference type="InterPro" id="IPR036875">
    <property type="entry name" value="Znf_CCHC_sf"/>
</dbReference>
<dbReference type="InterPro" id="IPR001878">
    <property type="entry name" value="Znf_CCHC"/>
</dbReference>
<proteinExistence type="predicted"/>
<dbReference type="GO" id="GO:0008270">
    <property type="term" value="F:zinc ion binding"/>
    <property type="evidence" value="ECO:0007669"/>
    <property type="project" value="UniProtKB-KW"/>
</dbReference>
<dbReference type="Pfam" id="PF14223">
    <property type="entry name" value="Retrotran_gag_2"/>
    <property type="match status" value="1"/>
</dbReference>
<organism evidence="4">
    <name type="scientific">Fagus sylvatica</name>
    <name type="common">Beechnut</name>
    <dbReference type="NCBI Taxonomy" id="28930"/>
    <lineage>
        <taxon>Eukaryota</taxon>
        <taxon>Viridiplantae</taxon>
        <taxon>Streptophyta</taxon>
        <taxon>Embryophyta</taxon>
        <taxon>Tracheophyta</taxon>
        <taxon>Spermatophyta</taxon>
        <taxon>Magnoliopsida</taxon>
        <taxon>eudicotyledons</taxon>
        <taxon>Gunneridae</taxon>
        <taxon>Pentapetalae</taxon>
        <taxon>rosids</taxon>
        <taxon>fabids</taxon>
        <taxon>Fagales</taxon>
        <taxon>Fagaceae</taxon>
        <taxon>Fagus</taxon>
    </lineage>
</organism>
<name>A0A2N9IT84_FAGSY</name>
<dbReference type="SUPFAM" id="SSF57756">
    <property type="entry name" value="Retrovirus zinc finger-like domains"/>
    <property type="match status" value="1"/>
</dbReference>
<evidence type="ECO:0000256" key="1">
    <source>
        <dbReference type="PROSITE-ProRule" id="PRU00047"/>
    </source>
</evidence>
<dbReference type="GO" id="GO:0003676">
    <property type="term" value="F:nucleic acid binding"/>
    <property type="evidence" value="ECO:0007669"/>
    <property type="project" value="InterPro"/>
</dbReference>
<evidence type="ECO:0000256" key="2">
    <source>
        <dbReference type="SAM" id="MobiDB-lite"/>
    </source>
</evidence>
<protein>
    <recommendedName>
        <fullName evidence="3">CCHC-type domain-containing protein</fullName>
    </recommendedName>
</protein>
<feature type="region of interest" description="Disordered" evidence="2">
    <location>
        <begin position="182"/>
        <end position="216"/>
    </location>
</feature>
<dbReference type="PROSITE" id="PS50158">
    <property type="entry name" value="ZF_CCHC"/>
    <property type="match status" value="1"/>
</dbReference>
<feature type="domain" description="CCHC-type" evidence="3">
    <location>
        <begin position="163"/>
        <end position="178"/>
    </location>
</feature>
<reference evidence="4" key="1">
    <citation type="submission" date="2018-02" db="EMBL/GenBank/DDBJ databases">
        <authorList>
            <person name="Cohen D.B."/>
            <person name="Kent A.D."/>
        </authorList>
    </citation>
    <scope>NUCLEOTIDE SEQUENCE</scope>
</reference>
<evidence type="ECO:0000259" key="3">
    <source>
        <dbReference type="PROSITE" id="PS50158"/>
    </source>
</evidence>
<dbReference type="AlphaFoldDB" id="A0A2N9IT84"/>
<dbReference type="EMBL" id="OIVN01006240">
    <property type="protein sequence ID" value="SPD28656.1"/>
    <property type="molecule type" value="Genomic_DNA"/>
</dbReference>
<accession>A0A2N9IT84</accession>
<feature type="compositionally biased region" description="Basic and acidic residues" evidence="2">
    <location>
        <begin position="182"/>
        <end position="193"/>
    </location>
</feature>